<protein>
    <submittedName>
        <fullName evidence="1">Sulfotransferase family protein</fullName>
    </submittedName>
</protein>
<dbReference type="RefSeq" id="WP_146585582.1">
    <property type="nucleotide sequence ID" value="NZ_SJPO01000003.1"/>
</dbReference>
<dbReference type="Proteomes" id="UP000318478">
    <property type="component" value="Unassembled WGS sequence"/>
</dbReference>
<reference evidence="1 2" key="1">
    <citation type="submission" date="2019-02" db="EMBL/GenBank/DDBJ databases">
        <title>Deep-cultivation of Planctomycetes and their phenomic and genomic characterization uncovers novel biology.</title>
        <authorList>
            <person name="Wiegand S."/>
            <person name="Jogler M."/>
            <person name="Boedeker C."/>
            <person name="Pinto D."/>
            <person name="Vollmers J."/>
            <person name="Rivas-Marin E."/>
            <person name="Kohn T."/>
            <person name="Peeters S.H."/>
            <person name="Heuer A."/>
            <person name="Rast P."/>
            <person name="Oberbeckmann S."/>
            <person name="Bunk B."/>
            <person name="Jeske O."/>
            <person name="Meyerdierks A."/>
            <person name="Storesund J.E."/>
            <person name="Kallscheuer N."/>
            <person name="Luecker S."/>
            <person name="Lage O.M."/>
            <person name="Pohl T."/>
            <person name="Merkel B.J."/>
            <person name="Hornburger P."/>
            <person name="Mueller R.-W."/>
            <person name="Bruemmer F."/>
            <person name="Labrenz M."/>
            <person name="Spormann A.M."/>
            <person name="Op Den Camp H."/>
            <person name="Overmann J."/>
            <person name="Amann R."/>
            <person name="Jetten M.S.M."/>
            <person name="Mascher T."/>
            <person name="Medema M.H."/>
            <person name="Devos D.P."/>
            <person name="Kaster A.-K."/>
            <person name="Ovreas L."/>
            <person name="Rohde M."/>
            <person name="Galperin M.Y."/>
            <person name="Jogler C."/>
        </authorList>
    </citation>
    <scope>NUCLEOTIDE SEQUENCE [LARGE SCALE GENOMIC DNA]</scope>
    <source>
        <strain evidence="1 2">Pla123a</strain>
    </source>
</reference>
<evidence type="ECO:0000313" key="2">
    <source>
        <dbReference type="Proteomes" id="UP000318478"/>
    </source>
</evidence>
<dbReference type="Gene3D" id="3.40.50.300">
    <property type="entry name" value="P-loop containing nucleotide triphosphate hydrolases"/>
    <property type="match status" value="1"/>
</dbReference>
<name>A0A5C5YS11_9BACT</name>
<dbReference type="Pfam" id="PF03567">
    <property type="entry name" value="Sulfotransfer_2"/>
    <property type="match status" value="1"/>
</dbReference>
<evidence type="ECO:0000313" key="1">
    <source>
        <dbReference type="EMBL" id="TWT77774.1"/>
    </source>
</evidence>
<comment type="caution">
    <text evidence="1">The sequence shown here is derived from an EMBL/GenBank/DDBJ whole genome shotgun (WGS) entry which is preliminary data.</text>
</comment>
<gene>
    <name evidence="1" type="ORF">Pla123a_15700</name>
</gene>
<sequence length="315" mass="35050">MPSTDSTVAPAKPSTPGVAPGSLLAFVHIEKCGGTTLIDTLRRTFCLNHIDVIPLDRTSMLFTRDDLQRARRLRPQLASVSGHSVRLHSDLDSQGDQIAYYTCLRDPIRRYLSEYYYFVERLGMQPGFPRWLDREDRHNFQTQAIAGAPNLVSAKAMVDTRFVEVGLLEEYDTFLSRLDSIAASASGQRLLPARGVLNPRRRQGGLPEPKELLEKHGDAIIAANALDIALVEHLKTSHRTITAAESPSAIASTSTSSPSRFPAWLSDHARLAVYRAYRNLVYKPYVGRLPRTHCLPTYHCTNVNPPVAPPNRRAA</sequence>
<keyword evidence="1" id="KW-0808">Transferase</keyword>
<dbReference type="OrthoDB" id="7834699at2"/>
<accession>A0A5C5YS11</accession>
<dbReference type="InterPro" id="IPR027417">
    <property type="entry name" value="P-loop_NTPase"/>
</dbReference>
<proteinExistence type="predicted"/>
<keyword evidence="2" id="KW-1185">Reference proteome</keyword>
<dbReference type="InterPro" id="IPR005331">
    <property type="entry name" value="Sulfotransferase"/>
</dbReference>
<dbReference type="EMBL" id="SJPO01000003">
    <property type="protein sequence ID" value="TWT77774.1"/>
    <property type="molecule type" value="Genomic_DNA"/>
</dbReference>
<organism evidence="1 2">
    <name type="scientific">Posidoniimonas polymericola</name>
    <dbReference type="NCBI Taxonomy" id="2528002"/>
    <lineage>
        <taxon>Bacteria</taxon>
        <taxon>Pseudomonadati</taxon>
        <taxon>Planctomycetota</taxon>
        <taxon>Planctomycetia</taxon>
        <taxon>Pirellulales</taxon>
        <taxon>Lacipirellulaceae</taxon>
        <taxon>Posidoniimonas</taxon>
    </lineage>
</organism>
<dbReference type="GO" id="GO:0016020">
    <property type="term" value="C:membrane"/>
    <property type="evidence" value="ECO:0007669"/>
    <property type="project" value="InterPro"/>
</dbReference>
<dbReference type="AlphaFoldDB" id="A0A5C5YS11"/>
<dbReference type="GO" id="GO:0008146">
    <property type="term" value="F:sulfotransferase activity"/>
    <property type="evidence" value="ECO:0007669"/>
    <property type="project" value="InterPro"/>
</dbReference>